<evidence type="ECO:0008006" key="4">
    <source>
        <dbReference type="Google" id="ProtNLM"/>
    </source>
</evidence>
<dbReference type="STRING" id="195105.CN97_19415"/>
<gene>
    <name evidence="2" type="ORF">CN97_19415</name>
</gene>
<organism evidence="2 3">
    <name type="scientific">Haematobacter massiliensis</name>
    <dbReference type="NCBI Taxonomy" id="195105"/>
    <lineage>
        <taxon>Bacteria</taxon>
        <taxon>Pseudomonadati</taxon>
        <taxon>Pseudomonadota</taxon>
        <taxon>Alphaproteobacteria</taxon>
        <taxon>Rhodobacterales</taxon>
        <taxon>Paracoccaceae</taxon>
        <taxon>Haematobacter</taxon>
    </lineage>
</organism>
<feature type="coiled-coil region" evidence="1">
    <location>
        <begin position="99"/>
        <end position="126"/>
    </location>
</feature>
<sequence>MRVCGWLGIGLVLGACAAPKPLPPRTLEELRPWVESHYVAQACIEKDMIRFVPETQAYIRNLEKGMYARNTSADVQVVLDRINVEPYRGGNVSAAMCRKTDAQAAYEAQKRQAEEQARQAAAARAAAQPQPVSCQSYATGATYCW</sequence>
<comment type="caution">
    <text evidence="2">The sequence shown here is derived from an EMBL/GenBank/DDBJ whole genome shotgun (WGS) entry which is preliminary data.</text>
</comment>
<dbReference type="Proteomes" id="UP000028826">
    <property type="component" value="Unassembled WGS sequence"/>
</dbReference>
<keyword evidence="1" id="KW-0175">Coiled coil</keyword>
<evidence type="ECO:0000313" key="3">
    <source>
        <dbReference type="Proteomes" id="UP000028826"/>
    </source>
</evidence>
<protein>
    <recommendedName>
        <fullName evidence="4">Lipoprotein</fullName>
    </recommendedName>
</protein>
<evidence type="ECO:0000313" key="2">
    <source>
        <dbReference type="EMBL" id="KFI28448.1"/>
    </source>
</evidence>
<dbReference type="AlphaFoldDB" id="A0A086Y2E8"/>
<keyword evidence="3" id="KW-1185">Reference proteome</keyword>
<evidence type="ECO:0000256" key="1">
    <source>
        <dbReference type="SAM" id="Coils"/>
    </source>
</evidence>
<name>A0A086Y2E8_9RHOB</name>
<proteinExistence type="predicted"/>
<accession>A0A086Y2E8</accession>
<dbReference type="EMBL" id="JGYG01000008">
    <property type="protein sequence ID" value="KFI28448.1"/>
    <property type="molecule type" value="Genomic_DNA"/>
</dbReference>
<dbReference type="PROSITE" id="PS51257">
    <property type="entry name" value="PROKAR_LIPOPROTEIN"/>
    <property type="match status" value="1"/>
</dbReference>
<reference evidence="2 3" key="1">
    <citation type="submission" date="2014-03" db="EMBL/GenBank/DDBJ databases">
        <title>Genome of Haematobacter massiliensis CCUG 47968.</title>
        <authorList>
            <person name="Wang D."/>
            <person name="Wang G."/>
        </authorList>
    </citation>
    <scope>NUCLEOTIDE SEQUENCE [LARGE SCALE GENOMIC DNA]</scope>
    <source>
        <strain evidence="2 3">CCUG 47968</strain>
    </source>
</reference>